<proteinExistence type="predicted"/>
<accession>A0A7W6BWD5</accession>
<dbReference type="AlphaFoldDB" id="A0A7W6BWD5"/>
<evidence type="ECO:0000313" key="2">
    <source>
        <dbReference type="Proteomes" id="UP000531216"/>
    </source>
</evidence>
<evidence type="ECO:0000313" key="1">
    <source>
        <dbReference type="EMBL" id="MBB3937299.1"/>
    </source>
</evidence>
<comment type="caution">
    <text evidence="1">The sequence shown here is derived from an EMBL/GenBank/DDBJ whole genome shotgun (WGS) entry which is preliminary data.</text>
</comment>
<organism evidence="1 2">
    <name type="scientific">Aureimonas phyllosphaerae</name>
    <dbReference type="NCBI Taxonomy" id="1166078"/>
    <lineage>
        <taxon>Bacteria</taxon>
        <taxon>Pseudomonadati</taxon>
        <taxon>Pseudomonadota</taxon>
        <taxon>Alphaproteobacteria</taxon>
        <taxon>Hyphomicrobiales</taxon>
        <taxon>Aurantimonadaceae</taxon>
        <taxon>Aureimonas</taxon>
    </lineage>
</organism>
<dbReference type="EMBL" id="JACIDO010000008">
    <property type="protein sequence ID" value="MBB3937299.1"/>
    <property type="molecule type" value="Genomic_DNA"/>
</dbReference>
<sequence>MGHAGHLFGRDRIPKGDSAGEYVPVLFRG</sequence>
<keyword evidence="2" id="KW-1185">Reference proteome</keyword>
<gene>
    <name evidence="1" type="ORF">GGR05_003465</name>
</gene>
<reference evidence="1 2" key="1">
    <citation type="submission" date="2020-08" db="EMBL/GenBank/DDBJ databases">
        <title>Genomic Encyclopedia of Type Strains, Phase IV (KMG-IV): sequencing the most valuable type-strain genomes for metagenomic binning, comparative biology and taxonomic classification.</title>
        <authorList>
            <person name="Goeker M."/>
        </authorList>
    </citation>
    <scope>NUCLEOTIDE SEQUENCE [LARGE SCALE GENOMIC DNA]</scope>
    <source>
        <strain evidence="1 2">DSM 25024</strain>
    </source>
</reference>
<protein>
    <submittedName>
        <fullName evidence="1">Uncharacterized protein</fullName>
    </submittedName>
</protein>
<dbReference type="Proteomes" id="UP000531216">
    <property type="component" value="Unassembled WGS sequence"/>
</dbReference>
<name>A0A7W6BWD5_9HYPH</name>